<protein>
    <submittedName>
        <fullName evidence="1">Uncharacterized protein</fullName>
    </submittedName>
</protein>
<dbReference type="Proteomes" id="UP000436006">
    <property type="component" value="Unassembled WGS sequence"/>
</dbReference>
<dbReference type="EMBL" id="WPIN01000036">
    <property type="protein sequence ID" value="MVM36277.1"/>
    <property type="molecule type" value="Genomic_DNA"/>
</dbReference>
<sequence>MLYVEENATLIAKMWKVAPSTVSRWKRMGSIPDKYIARLPIDNAGRGVEQKLLELVEAGWLKARPISRIIGHPDKINALLSARRHPDDSRYHVNNLDGDEVEKIRKLLHSIQHSLGGLFYLASTTPAGRLYNESIQVGLRALLKRKEIDTANIRASMDKKQVARFWSFIYGRQATREDLDIVLSQLKIFLELLS</sequence>
<proteinExistence type="predicted"/>
<accession>A0A7K1SR66</accession>
<dbReference type="AlphaFoldDB" id="A0A7K1SR66"/>
<gene>
    <name evidence="1" type="ORF">GO755_40085</name>
</gene>
<dbReference type="RefSeq" id="WP_157591075.1">
    <property type="nucleotide sequence ID" value="NZ_WPIN01000036.1"/>
</dbReference>
<organism evidence="1 2">
    <name type="scientific">Spirosoma arboris</name>
    <dbReference type="NCBI Taxonomy" id="2682092"/>
    <lineage>
        <taxon>Bacteria</taxon>
        <taxon>Pseudomonadati</taxon>
        <taxon>Bacteroidota</taxon>
        <taxon>Cytophagia</taxon>
        <taxon>Cytophagales</taxon>
        <taxon>Cytophagaceae</taxon>
        <taxon>Spirosoma</taxon>
    </lineage>
</organism>
<reference evidence="1 2" key="1">
    <citation type="submission" date="2019-12" db="EMBL/GenBank/DDBJ databases">
        <title>Spirosoma sp. HMF4905 genome sequencing and assembly.</title>
        <authorList>
            <person name="Kang H."/>
            <person name="Cha I."/>
            <person name="Kim H."/>
            <person name="Joh K."/>
        </authorList>
    </citation>
    <scope>NUCLEOTIDE SEQUENCE [LARGE SCALE GENOMIC DNA]</scope>
    <source>
        <strain evidence="1 2">HMF4905</strain>
    </source>
</reference>
<comment type="caution">
    <text evidence="1">The sequence shown here is derived from an EMBL/GenBank/DDBJ whole genome shotgun (WGS) entry which is preliminary data.</text>
</comment>
<name>A0A7K1SR66_9BACT</name>
<evidence type="ECO:0000313" key="2">
    <source>
        <dbReference type="Proteomes" id="UP000436006"/>
    </source>
</evidence>
<evidence type="ECO:0000313" key="1">
    <source>
        <dbReference type="EMBL" id="MVM36277.1"/>
    </source>
</evidence>
<keyword evidence="2" id="KW-1185">Reference proteome</keyword>